<feature type="region of interest" description="Disordered" evidence="1">
    <location>
        <begin position="540"/>
        <end position="588"/>
    </location>
</feature>
<accession>A0A9W9CWD9</accession>
<feature type="compositionally biased region" description="Low complexity" evidence="1">
    <location>
        <begin position="64"/>
        <end position="73"/>
    </location>
</feature>
<dbReference type="Proteomes" id="UP001140453">
    <property type="component" value="Unassembled WGS sequence"/>
</dbReference>
<feature type="compositionally biased region" description="Polar residues" evidence="1">
    <location>
        <begin position="79"/>
        <end position="88"/>
    </location>
</feature>
<reference evidence="2" key="1">
    <citation type="submission" date="2022-10" db="EMBL/GenBank/DDBJ databases">
        <title>Tapping the CABI collections for fungal endophytes: first genome assemblies for Collariella, Neodidymelliopsis, Ascochyta clinopodiicola, Didymella pomorum, Didymosphaeria variabile, Neocosmospora piperis and Neocucurbitaria cava.</title>
        <authorList>
            <person name="Hill R."/>
        </authorList>
    </citation>
    <scope>NUCLEOTIDE SEQUENCE</scope>
    <source>
        <strain evidence="2">IMI 355082</strain>
    </source>
</reference>
<sequence>MSSSTDETVSTEFDHLEWLGFDMPGFEDYDFSSMEMPNLPTLDTLSEAQDVSTQAALSPLNTKPSQPSPSSQSRRASLVTVQRRSSNKPNEDILSVTLEDSTGRKRSWDINFDSAYEALFNRMSPGRVSTPMQPQNPPPTYQPRPDMSLAQQLSSLSSHLPVADLKQNVNAHSRPTPPRSLVSTTQVVPMLSSPPTSLSQRAGGVPASSQGLPQPTDRPAPAVSRGYARKRPQPSQQRDIQRKGLGGRLPLPNDIALFVNTHHLPNNDGRVPDKRGNKDTTVANDYYYTISKLDDLELPTCGETVSYNGVEFDASRYFSGEEFLEYLLCASRRPNRQPILRIQIQPAQYNHRYKRAGQSFKCRFTNCPDKRGTILKGQARVCISEFDDEHGDWLNPFHNAGYVHLFCLEQQTNFIELYDDYPGITIVPETRSLVHEPPATTNRRLNNPMILNDVEQAVVSDWLAEIGTQWNEFKSIHRNPALRPKFELAQEDTLTYRLTKAHMDNAPLRNIQKKRKLDAGGRVTAHLDEHVGDVGKQVALQKKMKQQPPPNKKSDIGKNAGAMASPEPAAKRRRVTPPPSESPQHQVMVGGSGELQTQLAFSGLLDGGYDPVELSLPATEGLASFQSVSQQKVSSVQSEDAAHLITISPPRRRSSTRSRRATPHLLELSPRGVSKRRASSKKMSMDAKLEAEFLAYLEGSMNEGQVEEIE</sequence>
<feature type="region of interest" description="Disordered" evidence="1">
    <location>
        <begin position="30"/>
        <end position="90"/>
    </location>
</feature>
<dbReference type="OrthoDB" id="5307331at2759"/>
<proteinExistence type="predicted"/>
<feature type="region of interest" description="Disordered" evidence="1">
    <location>
        <begin position="169"/>
        <end position="247"/>
    </location>
</feature>
<feature type="region of interest" description="Disordered" evidence="1">
    <location>
        <begin position="124"/>
        <end position="146"/>
    </location>
</feature>
<dbReference type="AlphaFoldDB" id="A0A9W9CWD9"/>
<feature type="compositionally biased region" description="Polar residues" evidence="1">
    <location>
        <begin position="181"/>
        <end position="200"/>
    </location>
</feature>
<protein>
    <submittedName>
        <fullName evidence="2">Uncharacterized protein</fullName>
    </submittedName>
</protein>
<organism evidence="2 3">
    <name type="scientific">Gnomoniopsis smithogilvyi</name>
    <dbReference type="NCBI Taxonomy" id="1191159"/>
    <lineage>
        <taxon>Eukaryota</taxon>
        <taxon>Fungi</taxon>
        <taxon>Dikarya</taxon>
        <taxon>Ascomycota</taxon>
        <taxon>Pezizomycotina</taxon>
        <taxon>Sordariomycetes</taxon>
        <taxon>Sordariomycetidae</taxon>
        <taxon>Diaporthales</taxon>
        <taxon>Gnomoniaceae</taxon>
        <taxon>Gnomoniopsis</taxon>
    </lineage>
</organism>
<name>A0A9W9CWD9_9PEZI</name>
<comment type="caution">
    <text evidence="2">The sequence shown here is derived from an EMBL/GenBank/DDBJ whole genome shotgun (WGS) entry which is preliminary data.</text>
</comment>
<evidence type="ECO:0000313" key="2">
    <source>
        <dbReference type="EMBL" id="KAJ4391053.1"/>
    </source>
</evidence>
<feature type="compositionally biased region" description="Basic residues" evidence="1">
    <location>
        <begin position="650"/>
        <end position="662"/>
    </location>
</feature>
<keyword evidence="3" id="KW-1185">Reference proteome</keyword>
<feature type="region of interest" description="Disordered" evidence="1">
    <location>
        <begin position="650"/>
        <end position="683"/>
    </location>
</feature>
<gene>
    <name evidence="2" type="ORF">N0V93_004667</name>
</gene>
<feature type="compositionally biased region" description="Polar residues" evidence="1">
    <location>
        <begin position="41"/>
        <end position="63"/>
    </location>
</feature>
<dbReference type="EMBL" id="JAPEVB010000003">
    <property type="protein sequence ID" value="KAJ4391053.1"/>
    <property type="molecule type" value="Genomic_DNA"/>
</dbReference>
<evidence type="ECO:0000256" key="1">
    <source>
        <dbReference type="SAM" id="MobiDB-lite"/>
    </source>
</evidence>
<evidence type="ECO:0000313" key="3">
    <source>
        <dbReference type="Proteomes" id="UP001140453"/>
    </source>
</evidence>